<feature type="region of interest" description="Disordered" evidence="5">
    <location>
        <begin position="125"/>
        <end position="258"/>
    </location>
</feature>
<sequence>AALQPSSSLSIAQLLRDDGDGSEGAAALADSGAAVHEPQTSIDDWLLGDSHVLEKKGSGSLSTGESGAAADRRPVAEGDEGLMYAASLREIWAQQESDPFQHLPTSLAQQQSSLAPGSTTRWRWSLPRWGTTSRVAPTSMPDSHPPADARDTSMEPQQRGPGLASRAVSSGAGMWAPSTSAHLRGRRPVAEAREHRAESSDIEWGLLPDPDARSDALLGRDSNKRELGGANDPEHGDDPTARGLPMPPDGADPDPASFDWLVSNEKAADGVPLQGVSDVDGTFESTSLLRTQGTYHRSSSKHFEESEATDPSFDPSNQLPILEQVIVQSGRPTILNRGPKSMDPEMGVGEEALTMGAAGQKGFMARVLSTKGSISYGQEYQRYRSLGIFGPRSRFRRLCIGLMTSFWFEMLVLVMIAASAIFLAMNGPTVQPGSTLDRASSLSDIVFTSVFTFEMVVKMVAMGLFLHPGAYFRIPWNLLDFVIVVTSLASLAADVNIVALRSLRLLRVLRPLRLISYFKLFAGKLYSCNQNVLQSAVTVNGMQVMQDITLRTRAECVPGQLFNCTQSDDCPNNVGQLIPRVWQNSYYNFDNVGNGMLTLFVVATIDNPMDIIGYQTMDAVGIDLQPSYDHNPAAGLYTIGFILIGSFFWVNLLTTAIVDNYSQLINQMGASPVLTEEQKKWVDVLRLRGSQQRPITDDMLPKNWLRRGIVRATSSVAFDECVLVVIIANVVILAMDYNGETDGYRHVLNIISNAITIAFVAEAVVKVVGYGPWAYISDNWNKLDLVVVGTSVPSLFISAGPAAQALRIVRMARMFKLVGNAKGLRTLFNTLLTSLPAIINIASLFLLVMFIYAVLGMDLFGSPSAPLAGIRNANMLSFGAAMLTLLRALTFDDWSLTLQAAQGCTDQGYACGNYGKKAVAAIYFTTFAAIGGFVLVQLVVAVILEKFVESATSEGLFAKNNFFEVMHRKILLDRFMKQLQTKVQYRKAQGGKRVRRKSVLNTIFDTSFSGGERRLTRRASMVAGVGYTMDPSMMPDLPLSRRRSIIGIVSTDKY</sequence>
<dbReference type="AlphaFoldDB" id="A0AAW1T5D8"/>
<dbReference type="Gene3D" id="1.20.120.350">
    <property type="entry name" value="Voltage-gated potassium channels. Chain C"/>
    <property type="match status" value="2"/>
</dbReference>
<feature type="region of interest" description="Disordered" evidence="5">
    <location>
        <begin position="291"/>
        <end position="317"/>
    </location>
</feature>
<evidence type="ECO:0000256" key="1">
    <source>
        <dbReference type="ARBA" id="ARBA00004141"/>
    </source>
</evidence>
<name>A0AAW1T5D8_9CHLO</name>
<dbReference type="GO" id="GO:0001518">
    <property type="term" value="C:voltage-gated sodium channel complex"/>
    <property type="evidence" value="ECO:0007669"/>
    <property type="project" value="TreeGrafter"/>
</dbReference>
<evidence type="ECO:0000256" key="4">
    <source>
        <dbReference type="ARBA" id="ARBA00023136"/>
    </source>
</evidence>
<evidence type="ECO:0000256" key="2">
    <source>
        <dbReference type="ARBA" id="ARBA00022692"/>
    </source>
</evidence>
<dbReference type="InterPro" id="IPR043203">
    <property type="entry name" value="VGCC_Ca_Na"/>
</dbReference>
<evidence type="ECO:0000256" key="3">
    <source>
        <dbReference type="ARBA" id="ARBA00022989"/>
    </source>
</evidence>
<keyword evidence="2 6" id="KW-0812">Transmembrane</keyword>
<feature type="non-terminal residue" evidence="8">
    <location>
        <position position="1"/>
    </location>
</feature>
<protein>
    <recommendedName>
        <fullName evidence="7">Ion transport domain-containing protein</fullName>
    </recommendedName>
</protein>
<feature type="transmembrane region" description="Helical" evidence="6">
    <location>
        <begin position="709"/>
        <end position="735"/>
    </location>
</feature>
<keyword evidence="9" id="KW-1185">Reference proteome</keyword>
<evidence type="ECO:0000313" key="9">
    <source>
        <dbReference type="Proteomes" id="UP001485043"/>
    </source>
</evidence>
<dbReference type="InterPro" id="IPR027359">
    <property type="entry name" value="Volt_channel_dom_sf"/>
</dbReference>
<feature type="compositionally biased region" description="Basic and acidic residues" evidence="5">
    <location>
        <begin position="221"/>
        <end position="240"/>
    </location>
</feature>
<gene>
    <name evidence="8" type="ORF">WJX84_008306</name>
</gene>
<feature type="transmembrane region" description="Helical" evidence="6">
    <location>
        <begin position="785"/>
        <end position="806"/>
    </location>
</feature>
<dbReference type="InterPro" id="IPR005821">
    <property type="entry name" value="Ion_trans_dom"/>
</dbReference>
<dbReference type="PANTHER" id="PTHR10037">
    <property type="entry name" value="VOLTAGE-GATED CATION CHANNEL CALCIUM AND SODIUM"/>
    <property type="match status" value="1"/>
</dbReference>
<feature type="transmembrane region" description="Helical" evidence="6">
    <location>
        <begin position="406"/>
        <end position="425"/>
    </location>
</feature>
<keyword evidence="3 6" id="KW-1133">Transmembrane helix</keyword>
<feature type="region of interest" description="Disordered" evidence="5">
    <location>
        <begin position="54"/>
        <end position="77"/>
    </location>
</feature>
<dbReference type="FunFam" id="1.20.120.350:FF:000095">
    <property type="entry name" value="Voltage-gated Ca2+ channel, alpha subunit"/>
    <property type="match status" value="1"/>
</dbReference>
<feature type="domain" description="Ion transport" evidence="7">
    <location>
        <begin position="406"/>
        <end position="664"/>
    </location>
</feature>
<comment type="subcellular location">
    <subcellularLocation>
        <location evidence="1">Membrane</location>
        <topology evidence="1">Multi-pass membrane protein</topology>
    </subcellularLocation>
</comment>
<accession>A0AAW1T5D8</accession>
<feature type="transmembrane region" description="Helical" evidence="6">
    <location>
        <begin position="445"/>
        <end position="466"/>
    </location>
</feature>
<evidence type="ECO:0000256" key="6">
    <source>
        <dbReference type="SAM" id="Phobius"/>
    </source>
</evidence>
<dbReference type="Pfam" id="PF00520">
    <property type="entry name" value="Ion_trans"/>
    <property type="match status" value="2"/>
</dbReference>
<feature type="transmembrane region" description="Helical" evidence="6">
    <location>
        <begin position="922"/>
        <end position="944"/>
    </location>
</feature>
<dbReference type="PANTHER" id="PTHR10037:SF62">
    <property type="entry name" value="SODIUM CHANNEL PROTEIN 60E"/>
    <property type="match status" value="1"/>
</dbReference>
<dbReference type="SUPFAM" id="SSF81324">
    <property type="entry name" value="Voltage-gated potassium channels"/>
    <property type="match status" value="2"/>
</dbReference>
<feature type="transmembrane region" description="Helical" evidence="6">
    <location>
        <begin position="478"/>
        <end position="500"/>
    </location>
</feature>
<feature type="compositionally biased region" description="Low complexity" evidence="5">
    <location>
        <begin position="23"/>
        <end position="34"/>
    </location>
</feature>
<comment type="caution">
    <text evidence="8">The sequence shown here is derived from an EMBL/GenBank/DDBJ whole genome shotgun (WGS) entry which is preliminary data.</text>
</comment>
<feature type="transmembrane region" description="Helical" evidence="6">
    <location>
        <begin position="827"/>
        <end position="855"/>
    </location>
</feature>
<dbReference type="GO" id="GO:0005248">
    <property type="term" value="F:voltage-gated sodium channel activity"/>
    <property type="evidence" value="ECO:0007669"/>
    <property type="project" value="TreeGrafter"/>
</dbReference>
<keyword evidence="4 6" id="KW-0472">Membrane</keyword>
<feature type="compositionally biased region" description="Basic and acidic residues" evidence="5">
    <location>
        <begin position="188"/>
        <end position="199"/>
    </location>
</feature>
<organism evidence="8 9">
    <name type="scientific">Apatococcus fuscideae</name>
    <dbReference type="NCBI Taxonomy" id="2026836"/>
    <lineage>
        <taxon>Eukaryota</taxon>
        <taxon>Viridiplantae</taxon>
        <taxon>Chlorophyta</taxon>
        <taxon>core chlorophytes</taxon>
        <taxon>Trebouxiophyceae</taxon>
        <taxon>Chlorellales</taxon>
        <taxon>Chlorellaceae</taxon>
        <taxon>Apatococcus</taxon>
    </lineage>
</organism>
<evidence type="ECO:0000313" key="8">
    <source>
        <dbReference type="EMBL" id="KAK9863870.1"/>
    </source>
</evidence>
<dbReference type="Gene3D" id="1.10.287.70">
    <property type="match status" value="2"/>
</dbReference>
<reference evidence="8 9" key="1">
    <citation type="journal article" date="2024" name="Nat. Commun.">
        <title>Phylogenomics reveals the evolutionary origins of lichenization in chlorophyte algae.</title>
        <authorList>
            <person name="Puginier C."/>
            <person name="Libourel C."/>
            <person name="Otte J."/>
            <person name="Skaloud P."/>
            <person name="Haon M."/>
            <person name="Grisel S."/>
            <person name="Petersen M."/>
            <person name="Berrin J.G."/>
            <person name="Delaux P.M."/>
            <person name="Dal Grande F."/>
            <person name="Keller J."/>
        </authorList>
    </citation>
    <scope>NUCLEOTIDE SEQUENCE [LARGE SCALE GENOMIC DNA]</scope>
    <source>
        <strain evidence="8 9">SAG 2523</strain>
    </source>
</reference>
<dbReference type="EMBL" id="JALJOV010000420">
    <property type="protein sequence ID" value="KAK9863870.1"/>
    <property type="molecule type" value="Genomic_DNA"/>
</dbReference>
<evidence type="ECO:0000256" key="5">
    <source>
        <dbReference type="SAM" id="MobiDB-lite"/>
    </source>
</evidence>
<feature type="transmembrane region" description="Helical" evidence="6">
    <location>
        <begin position="634"/>
        <end position="658"/>
    </location>
</feature>
<evidence type="ECO:0000259" key="7">
    <source>
        <dbReference type="Pfam" id="PF00520"/>
    </source>
</evidence>
<dbReference type="Proteomes" id="UP001485043">
    <property type="component" value="Unassembled WGS sequence"/>
</dbReference>
<feature type="region of interest" description="Disordered" evidence="5">
    <location>
        <begin position="15"/>
        <end position="35"/>
    </location>
</feature>
<proteinExistence type="predicted"/>
<feature type="domain" description="Ion transport" evidence="7">
    <location>
        <begin position="718"/>
        <end position="950"/>
    </location>
</feature>